<reference evidence="6" key="2">
    <citation type="journal article" date="2020" name="Antonie Van Leeuwenhoek">
        <title>Labilibaculum antarcticum sp. nov., a novel facultative anaerobic, psychrotorelant bacterium isolated from marine sediment of Antarctica.</title>
        <authorList>
            <person name="Watanabe M."/>
            <person name="Kojima H."/>
            <person name="Fukui M."/>
        </authorList>
    </citation>
    <scope>NUCLEOTIDE SEQUENCE [LARGE SCALE GENOMIC DNA]</scope>
    <source>
        <strain evidence="6">SPP2</strain>
    </source>
</reference>
<dbReference type="InterPro" id="IPR011990">
    <property type="entry name" value="TPR-like_helical_dom_sf"/>
</dbReference>
<dbReference type="SUPFAM" id="SSF48452">
    <property type="entry name" value="TPR-like"/>
    <property type="match status" value="2"/>
</dbReference>
<dbReference type="SMART" id="SM00028">
    <property type="entry name" value="TPR"/>
    <property type="match status" value="6"/>
</dbReference>
<reference evidence="5 6" key="1">
    <citation type="journal article" date="2018" name="Mar. Genomics">
        <title>Complete genome sequence of Marinifilaceae bacterium strain SPP2, isolated from the Antarctic marine sediment.</title>
        <authorList>
            <person name="Watanabe M."/>
            <person name="Kojima H."/>
            <person name="Fukui M."/>
        </authorList>
    </citation>
    <scope>NUCLEOTIDE SEQUENCE [LARGE SCALE GENOMIC DNA]</scope>
    <source>
        <strain evidence="5 6">SPP2</strain>
    </source>
</reference>
<dbReference type="Proteomes" id="UP000218267">
    <property type="component" value="Chromosome"/>
</dbReference>
<dbReference type="InterPro" id="IPR010559">
    <property type="entry name" value="Sig_transdc_His_kin_internal"/>
</dbReference>
<dbReference type="AlphaFoldDB" id="A0A1Y1CJ45"/>
<feature type="repeat" description="TPR" evidence="1">
    <location>
        <begin position="197"/>
        <end position="230"/>
    </location>
</feature>
<dbReference type="EMBL" id="AP018042">
    <property type="protein sequence ID" value="BAX80355.1"/>
    <property type="molecule type" value="Genomic_DNA"/>
</dbReference>
<keyword evidence="2" id="KW-0472">Membrane</keyword>
<dbReference type="PROSITE" id="PS50005">
    <property type="entry name" value="TPR"/>
    <property type="match status" value="3"/>
</dbReference>
<dbReference type="PANTHER" id="PTHR34220:SF7">
    <property type="entry name" value="SENSOR HISTIDINE KINASE YPDA"/>
    <property type="match status" value="1"/>
</dbReference>
<dbReference type="Gene3D" id="1.25.40.10">
    <property type="entry name" value="Tetratricopeptide repeat domain"/>
    <property type="match status" value="1"/>
</dbReference>
<feature type="signal peptide" evidence="3">
    <location>
        <begin position="1"/>
        <end position="20"/>
    </location>
</feature>
<dbReference type="SUPFAM" id="SSF55874">
    <property type="entry name" value="ATPase domain of HSP90 chaperone/DNA topoisomerase II/histidine kinase"/>
    <property type="match status" value="1"/>
</dbReference>
<feature type="repeat" description="TPR" evidence="1">
    <location>
        <begin position="157"/>
        <end position="190"/>
    </location>
</feature>
<keyword evidence="2" id="KW-0812">Transmembrane</keyword>
<evidence type="ECO:0000313" key="6">
    <source>
        <dbReference type="Proteomes" id="UP000218267"/>
    </source>
</evidence>
<keyword evidence="2" id="KW-1133">Transmembrane helix</keyword>
<protein>
    <recommendedName>
        <fullName evidence="4">Signal transduction histidine kinase internal region domain-containing protein</fullName>
    </recommendedName>
</protein>
<organism evidence="5 6">
    <name type="scientific">Labilibaculum antarcticum</name>
    <dbReference type="NCBI Taxonomy" id="1717717"/>
    <lineage>
        <taxon>Bacteria</taxon>
        <taxon>Pseudomonadati</taxon>
        <taxon>Bacteroidota</taxon>
        <taxon>Bacteroidia</taxon>
        <taxon>Marinilabiliales</taxon>
        <taxon>Marinifilaceae</taxon>
        <taxon>Labilibaculum</taxon>
    </lineage>
</organism>
<accession>A0A1Y1CJ45</accession>
<dbReference type="RefSeq" id="WP_096429213.1">
    <property type="nucleotide sequence ID" value="NZ_AP018042.1"/>
</dbReference>
<feature type="repeat" description="TPR" evidence="1">
    <location>
        <begin position="277"/>
        <end position="310"/>
    </location>
</feature>
<keyword evidence="6" id="KW-1185">Reference proteome</keyword>
<keyword evidence="3" id="KW-0732">Signal</keyword>
<evidence type="ECO:0000313" key="5">
    <source>
        <dbReference type="EMBL" id="BAX80355.1"/>
    </source>
</evidence>
<name>A0A1Y1CJ45_9BACT</name>
<dbReference type="InterPro" id="IPR050640">
    <property type="entry name" value="Bact_2-comp_sensor_kinase"/>
</dbReference>
<proteinExistence type="predicted"/>
<feature type="chain" id="PRO_5013390559" description="Signal transduction histidine kinase internal region domain-containing protein" evidence="3">
    <location>
        <begin position="21"/>
        <end position="638"/>
    </location>
</feature>
<dbReference type="Pfam" id="PF13181">
    <property type="entry name" value="TPR_8"/>
    <property type="match status" value="1"/>
</dbReference>
<dbReference type="GO" id="GO:0000155">
    <property type="term" value="F:phosphorelay sensor kinase activity"/>
    <property type="evidence" value="ECO:0007669"/>
    <property type="project" value="InterPro"/>
</dbReference>
<dbReference type="OrthoDB" id="9809908at2"/>
<feature type="domain" description="Signal transduction histidine kinase internal region" evidence="4">
    <location>
        <begin position="430"/>
        <end position="507"/>
    </location>
</feature>
<evidence type="ECO:0000259" key="4">
    <source>
        <dbReference type="Pfam" id="PF06580"/>
    </source>
</evidence>
<dbReference type="KEGG" id="mbas:ALGA_1997"/>
<dbReference type="Gene3D" id="3.30.565.10">
    <property type="entry name" value="Histidine kinase-like ATPase, C-terminal domain"/>
    <property type="match status" value="1"/>
</dbReference>
<dbReference type="Pfam" id="PF06580">
    <property type="entry name" value="His_kinase"/>
    <property type="match status" value="1"/>
</dbReference>
<dbReference type="InterPro" id="IPR036890">
    <property type="entry name" value="HATPase_C_sf"/>
</dbReference>
<evidence type="ECO:0000256" key="3">
    <source>
        <dbReference type="SAM" id="SignalP"/>
    </source>
</evidence>
<dbReference type="InterPro" id="IPR019734">
    <property type="entry name" value="TPR_rpt"/>
</dbReference>
<keyword evidence="1" id="KW-0802">TPR repeat</keyword>
<dbReference type="Pfam" id="PF13424">
    <property type="entry name" value="TPR_12"/>
    <property type="match status" value="2"/>
</dbReference>
<dbReference type="GO" id="GO:0016020">
    <property type="term" value="C:membrane"/>
    <property type="evidence" value="ECO:0007669"/>
    <property type="project" value="InterPro"/>
</dbReference>
<evidence type="ECO:0000256" key="2">
    <source>
        <dbReference type="SAM" id="Phobius"/>
    </source>
</evidence>
<feature type="transmembrane region" description="Helical" evidence="2">
    <location>
        <begin position="395"/>
        <end position="414"/>
    </location>
</feature>
<gene>
    <name evidence="5" type="ORF">ALGA_1997</name>
</gene>
<sequence length="638" mass="73553">MKHLLLLALIYCLSPNQLFSSNLSSDDLKKQTLQEKQVAETVKKAEHLRDSSYDASIKVGKQALELALKTDNANILAATYKSLGVSYFYQGVFDSSEYYYKEAIAQYKIVGDTLNIGKVTANIGIICRRTRRYNEALQEYIKALNIYKSEHYEKGIGSAYLNIGGVHQTLADFDRALEYYQYAQQIYEKLGDKKRLTNIYINMGVLHSELGNQDLALSYRLRALDLNKKTGDTQLQSTILMNIGQSYQAINQTNQALDYYDLCEELRIQLNDQWGLSKIFLLKATAYDEIEENKKAEEYYQKSIQLSKENHLPNDLLENYFYYSRFLEKRNQPVLAINYLKKHHLIKDSLIAIFQNSAVKELTAKYESEQKEKELEVLQQKSQIQHLELGKKNSWIILLIVVMILGVVAILFSLRINRLRADHKIMDLRQKVLLTQMNPHFLFNSLTAIQSFILDKKNEEANNYLSRLASLVRGILENSREEFVSLRTELETLKDYIGLQKLRFENDISYKFKLDQNIDQDQVLVPPMLAQPFVENALIHGMLRNNPNAQIQINISLTANKDLLQFQIRDNGIGIDEAKKNSVNKNHQSIATSIAMDRVKIYNFKSAKKMKFEIIDLKNTDPKLNGTQVTYSIPLNIA</sequence>
<dbReference type="PANTHER" id="PTHR34220">
    <property type="entry name" value="SENSOR HISTIDINE KINASE YPDA"/>
    <property type="match status" value="1"/>
</dbReference>
<evidence type="ECO:0000256" key="1">
    <source>
        <dbReference type="PROSITE-ProRule" id="PRU00339"/>
    </source>
</evidence>